<sequence length="198" mass="22097">MNEQLQAVVTELRAEANIYQTASGTPAAIIDHRILSSRLEGFADRIEAALTNRDAEQGRKLLPLEIARKMVPYEDCGGRVYTDEEREDIARDMVLGAEMQEWPGSFKLLAAAEPASEPIICECNCDCSLPVARRYPICAPCKNGHHDSKPASDTCECRHLRSDHYEQAQGGTGCRKCYEQAINAPTGYLHEFQSKRRP</sequence>
<reference evidence="1" key="1">
    <citation type="journal article" date="2015" name="Nature">
        <title>Complex archaea that bridge the gap between prokaryotes and eukaryotes.</title>
        <authorList>
            <person name="Spang A."/>
            <person name="Saw J.H."/>
            <person name="Jorgensen S.L."/>
            <person name="Zaremba-Niedzwiedzka K."/>
            <person name="Martijn J."/>
            <person name="Lind A.E."/>
            <person name="van Eijk R."/>
            <person name="Schleper C."/>
            <person name="Guy L."/>
            <person name="Ettema T.J."/>
        </authorList>
    </citation>
    <scope>NUCLEOTIDE SEQUENCE</scope>
</reference>
<evidence type="ECO:0000313" key="1">
    <source>
        <dbReference type="EMBL" id="KKL77220.1"/>
    </source>
</evidence>
<proteinExistence type="predicted"/>
<gene>
    <name evidence="1" type="ORF">LCGC14_2037090</name>
</gene>
<protein>
    <submittedName>
        <fullName evidence="1">Uncharacterized protein</fullName>
    </submittedName>
</protein>
<dbReference type="AlphaFoldDB" id="A0A0F9H6F3"/>
<organism evidence="1">
    <name type="scientific">marine sediment metagenome</name>
    <dbReference type="NCBI Taxonomy" id="412755"/>
    <lineage>
        <taxon>unclassified sequences</taxon>
        <taxon>metagenomes</taxon>
        <taxon>ecological metagenomes</taxon>
    </lineage>
</organism>
<comment type="caution">
    <text evidence="1">The sequence shown here is derived from an EMBL/GenBank/DDBJ whole genome shotgun (WGS) entry which is preliminary data.</text>
</comment>
<dbReference type="EMBL" id="LAZR01023817">
    <property type="protein sequence ID" value="KKL77220.1"/>
    <property type="molecule type" value="Genomic_DNA"/>
</dbReference>
<accession>A0A0F9H6F3</accession>
<name>A0A0F9H6F3_9ZZZZ</name>